<dbReference type="GO" id="GO:0004866">
    <property type="term" value="F:endopeptidase inhibitor activity"/>
    <property type="evidence" value="ECO:0007669"/>
    <property type="project" value="InterPro"/>
</dbReference>
<dbReference type="HOGENOM" id="CLU_1011246_0_0_5"/>
<keyword evidence="1" id="KW-0732">Signal</keyword>
<protein>
    <recommendedName>
        <fullName evidence="2">Alkaline proteinase inhibitor/ Outer membrane lipoprotein Omp19 domain-containing protein</fullName>
    </recommendedName>
</protein>
<keyword evidence="4" id="KW-1185">Reference proteome</keyword>
<feature type="domain" description="Alkaline proteinase inhibitor/ Outer membrane lipoprotein Omp19" evidence="2">
    <location>
        <begin position="42"/>
        <end position="136"/>
    </location>
</feature>
<evidence type="ECO:0000313" key="4">
    <source>
        <dbReference type="Proteomes" id="UP000002257"/>
    </source>
</evidence>
<dbReference type="Pfam" id="PF02974">
    <property type="entry name" value="Inh"/>
    <property type="match status" value="2"/>
</dbReference>
<accession>B8ENL7</accession>
<evidence type="ECO:0000256" key="1">
    <source>
        <dbReference type="ARBA" id="ARBA00022729"/>
    </source>
</evidence>
<dbReference type="RefSeq" id="WP_012590873.1">
    <property type="nucleotide sequence ID" value="NC_011666.1"/>
</dbReference>
<dbReference type="EMBL" id="CP001280">
    <property type="protein sequence ID" value="ACK50803.1"/>
    <property type="molecule type" value="Genomic_DNA"/>
</dbReference>
<dbReference type="Proteomes" id="UP000002257">
    <property type="component" value="Chromosome"/>
</dbReference>
<name>B8ENL7_METSB</name>
<proteinExistence type="predicted"/>
<sequence>MRLHLAPPATARSVRSTATKILLTIALCVASGERLGAATLDNPDAVLGQWDLTLEGSNKACRLTFRAERVRGGFYLGMPAGCRRGLAPLANAAAWSLPGGEHLIIGDVVGAPILDFALQPDGALAAISPAGENYKLAFAAAAPAPPAAAENPAAPPRAVATKLALRPADIAGRYAVLRDGGRDTGCMVTLDASTKAFLAPACRDQGIVTFDPVGWRLAGSRLVLVARKGHTTQLDLQPDGTFVKDAALGKNLGLKKL</sequence>
<dbReference type="SUPFAM" id="SSF50882">
    <property type="entry name" value="beta-Barrel protease inhibitors"/>
    <property type="match status" value="2"/>
</dbReference>
<dbReference type="eggNOG" id="ENOG502ZRD4">
    <property type="taxonomic scope" value="Bacteria"/>
</dbReference>
<dbReference type="KEGG" id="msl:Msil_1858"/>
<dbReference type="InterPro" id="IPR016085">
    <property type="entry name" value="Protease_inh_B-barrel_dom"/>
</dbReference>
<dbReference type="InterPro" id="IPR021140">
    <property type="entry name" value="Inh/Omp19"/>
</dbReference>
<organism evidence="3 4">
    <name type="scientific">Methylocella silvestris (strain DSM 15510 / CIP 108128 / LMG 27833 / NCIMB 13906 / BL2)</name>
    <dbReference type="NCBI Taxonomy" id="395965"/>
    <lineage>
        <taxon>Bacteria</taxon>
        <taxon>Pseudomonadati</taxon>
        <taxon>Pseudomonadota</taxon>
        <taxon>Alphaproteobacteria</taxon>
        <taxon>Hyphomicrobiales</taxon>
        <taxon>Beijerinckiaceae</taxon>
        <taxon>Methylocella</taxon>
    </lineage>
</organism>
<feature type="domain" description="Alkaline proteinase inhibitor/ Outer membrane lipoprotein Omp19" evidence="2">
    <location>
        <begin position="166"/>
        <end position="255"/>
    </location>
</feature>
<dbReference type="AlphaFoldDB" id="B8ENL7"/>
<reference evidence="3 4" key="1">
    <citation type="journal article" date="2010" name="J. Bacteriol.">
        <title>Complete genome sequence of the aerobic facultative methanotroph Methylocella silvestris BL2.</title>
        <authorList>
            <person name="Chen Y."/>
            <person name="Crombie A."/>
            <person name="Rahman M.T."/>
            <person name="Dedysh S.N."/>
            <person name="Liesack W."/>
            <person name="Stott M.B."/>
            <person name="Alam M."/>
            <person name="Theisen A.R."/>
            <person name="Murrell J.C."/>
            <person name="Dunfield P.F."/>
        </authorList>
    </citation>
    <scope>NUCLEOTIDE SEQUENCE [LARGE SCALE GENOMIC DNA]</scope>
    <source>
        <strain evidence="4">DSM 15510 / CIP 108128 / LMG 27833 / NCIMB 13906 / BL2</strain>
    </source>
</reference>
<evidence type="ECO:0000313" key="3">
    <source>
        <dbReference type="EMBL" id="ACK50803.1"/>
    </source>
</evidence>
<dbReference type="OrthoDB" id="8446360at2"/>
<evidence type="ECO:0000259" key="2">
    <source>
        <dbReference type="Pfam" id="PF02974"/>
    </source>
</evidence>
<dbReference type="Gene3D" id="2.40.128.10">
    <property type="match status" value="2"/>
</dbReference>
<gene>
    <name evidence="3" type="ordered locus">Msil_1858</name>
</gene>